<evidence type="ECO:0000259" key="7">
    <source>
        <dbReference type="PROSITE" id="PS50893"/>
    </source>
</evidence>
<dbReference type="PROSITE" id="PS50893">
    <property type="entry name" value="ABC_TRANSPORTER_2"/>
    <property type="match status" value="1"/>
</dbReference>
<comment type="caution">
    <text evidence="8">The sequence shown here is derived from an EMBL/GenBank/DDBJ whole genome shotgun (WGS) entry which is preliminary data.</text>
</comment>
<dbReference type="SUPFAM" id="SSF52540">
    <property type="entry name" value="P-loop containing nucleoside triphosphate hydrolases"/>
    <property type="match status" value="1"/>
</dbReference>
<dbReference type="InterPro" id="IPR008995">
    <property type="entry name" value="Mo/tungstate-bd_C_term_dom"/>
</dbReference>
<dbReference type="GO" id="GO:0016887">
    <property type="term" value="F:ATP hydrolysis activity"/>
    <property type="evidence" value="ECO:0007669"/>
    <property type="project" value="InterPro"/>
</dbReference>
<keyword evidence="4 8" id="KW-0067">ATP-binding</keyword>
<dbReference type="GO" id="GO:0055052">
    <property type="term" value="C:ATP-binding cassette (ABC) transporter complex, substrate-binding subunit-containing"/>
    <property type="evidence" value="ECO:0007669"/>
    <property type="project" value="TreeGrafter"/>
</dbReference>
<dbReference type="Pfam" id="PF00005">
    <property type="entry name" value="ABC_tran"/>
    <property type="match status" value="1"/>
</dbReference>
<reference evidence="8" key="1">
    <citation type="journal article" date="2014" name="Int. J. Syst. Evol. Microbiol.">
        <title>Complete genome sequence of Corynebacterium casei LMG S-19264T (=DSM 44701T), isolated from a smear-ripened cheese.</title>
        <authorList>
            <consortium name="US DOE Joint Genome Institute (JGI-PGF)"/>
            <person name="Walter F."/>
            <person name="Albersmeier A."/>
            <person name="Kalinowski J."/>
            <person name="Ruckert C."/>
        </authorList>
    </citation>
    <scope>NUCLEOTIDE SEQUENCE</scope>
    <source>
        <strain evidence="8">CGMCC 1.12987</strain>
    </source>
</reference>
<dbReference type="RefSeq" id="WP_188529346.1">
    <property type="nucleotide sequence ID" value="NZ_BMGR01000002.1"/>
</dbReference>
<dbReference type="Gene3D" id="2.40.50.140">
    <property type="entry name" value="Nucleic acid-binding proteins"/>
    <property type="match status" value="1"/>
</dbReference>
<evidence type="ECO:0000313" key="8">
    <source>
        <dbReference type="EMBL" id="GGF93525.1"/>
    </source>
</evidence>
<feature type="domain" description="ABC transporter" evidence="7">
    <location>
        <begin position="4"/>
        <end position="234"/>
    </location>
</feature>
<dbReference type="InterPro" id="IPR040582">
    <property type="entry name" value="OB_MalK-like"/>
</dbReference>
<evidence type="ECO:0000256" key="6">
    <source>
        <dbReference type="ARBA" id="ARBA00023136"/>
    </source>
</evidence>
<keyword evidence="3" id="KW-0547">Nucleotide-binding</keyword>
<name>A0A917CPM8_9BACL</name>
<dbReference type="SMART" id="SM00382">
    <property type="entry name" value="AAA"/>
    <property type="match status" value="1"/>
</dbReference>
<evidence type="ECO:0000313" key="9">
    <source>
        <dbReference type="Proteomes" id="UP000644756"/>
    </source>
</evidence>
<evidence type="ECO:0000256" key="5">
    <source>
        <dbReference type="ARBA" id="ARBA00022967"/>
    </source>
</evidence>
<dbReference type="SUPFAM" id="SSF50331">
    <property type="entry name" value="MOP-like"/>
    <property type="match status" value="1"/>
</dbReference>
<dbReference type="PANTHER" id="PTHR43875:SF15">
    <property type="entry name" value="TREHALOSE IMPORT ATP-BINDING PROTEIN SUGC"/>
    <property type="match status" value="1"/>
</dbReference>
<reference evidence="8" key="2">
    <citation type="submission" date="2020-09" db="EMBL/GenBank/DDBJ databases">
        <authorList>
            <person name="Sun Q."/>
            <person name="Zhou Y."/>
        </authorList>
    </citation>
    <scope>NUCLEOTIDE SEQUENCE</scope>
    <source>
        <strain evidence="8">CGMCC 1.12987</strain>
    </source>
</reference>
<sequence>MAEIRFEGVDKHYGKVEAIKNLNFVCEDKDFFAILGPSGCGKSSTLRMLAGLEDITSGSLYIGGRRVNDVKPSERNVAMSFENFGLYPHFTVYENLAYPLTVKKMNKADIREKVLVIAQEMQLTSILNYMPGSLSNGQKQRVSIARALVRNPDVTIMDEPLSHLDAELRGYMRHKIKHTHRALGLTTVYVTHDQVEAMTMADKILIMNHGVIQQLGTPDEVYFNPANEFVAGFIGTPQMNFIACSIQSEGTAVSLINPYGLKVVLSDEQKHMLGGHAGPVKLGVRPHNIQMFTEKTSGRLMTGEVYIVEPLGETNIITIKVGDIQIKAETEPSFKPKLNDTVYFDISSDKCHLFDGNTGKAFF</sequence>
<dbReference type="Gene3D" id="3.40.50.300">
    <property type="entry name" value="P-loop containing nucleotide triphosphate hydrolases"/>
    <property type="match status" value="1"/>
</dbReference>
<dbReference type="Proteomes" id="UP000644756">
    <property type="component" value="Unassembled WGS sequence"/>
</dbReference>
<dbReference type="GO" id="GO:0005524">
    <property type="term" value="F:ATP binding"/>
    <property type="evidence" value="ECO:0007669"/>
    <property type="project" value="UniProtKB-KW"/>
</dbReference>
<dbReference type="InterPro" id="IPR003593">
    <property type="entry name" value="AAA+_ATPase"/>
</dbReference>
<keyword evidence="1" id="KW-0813">Transport</keyword>
<dbReference type="AlphaFoldDB" id="A0A917CPM8"/>
<dbReference type="GO" id="GO:0140359">
    <property type="term" value="F:ABC-type transporter activity"/>
    <property type="evidence" value="ECO:0007669"/>
    <property type="project" value="UniProtKB-ARBA"/>
</dbReference>
<evidence type="ECO:0000256" key="2">
    <source>
        <dbReference type="ARBA" id="ARBA00022475"/>
    </source>
</evidence>
<keyword evidence="5" id="KW-1278">Translocase</keyword>
<dbReference type="Gene3D" id="2.40.50.100">
    <property type="match status" value="1"/>
</dbReference>
<gene>
    <name evidence="8" type="ORF">GCM10010916_08610</name>
</gene>
<keyword evidence="9" id="KW-1185">Reference proteome</keyword>
<dbReference type="EMBL" id="BMGR01000002">
    <property type="protein sequence ID" value="GGF93525.1"/>
    <property type="molecule type" value="Genomic_DNA"/>
</dbReference>
<evidence type="ECO:0000256" key="3">
    <source>
        <dbReference type="ARBA" id="ARBA00022741"/>
    </source>
</evidence>
<organism evidence="8 9">
    <name type="scientific">Paenibacillus abyssi</name>
    <dbReference type="NCBI Taxonomy" id="1340531"/>
    <lineage>
        <taxon>Bacteria</taxon>
        <taxon>Bacillati</taxon>
        <taxon>Bacillota</taxon>
        <taxon>Bacilli</taxon>
        <taxon>Bacillales</taxon>
        <taxon>Paenibacillaceae</taxon>
        <taxon>Paenibacillus</taxon>
    </lineage>
</organism>
<dbReference type="FunFam" id="3.40.50.300:FF:000042">
    <property type="entry name" value="Maltose/maltodextrin ABC transporter, ATP-binding protein"/>
    <property type="match status" value="1"/>
</dbReference>
<dbReference type="Pfam" id="PF17912">
    <property type="entry name" value="OB_MalK"/>
    <property type="match status" value="1"/>
</dbReference>
<keyword evidence="2" id="KW-1003">Cell membrane</keyword>
<evidence type="ECO:0000256" key="1">
    <source>
        <dbReference type="ARBA" id="ARBA00022448"/>
    </source>
</evidence>
<accession>A0A917CPM8</accession>
<dbReference type="InterPro" id="IPR012340">
    <property type="entry name" value="NA-bd_OB-fold"/>
</dbReference>
<keyword evidence="6" id="KW-0472">Membrane</keyword>
<evidence type="ECO:0000256" key="4">
    <source>
        <dbReference type="ARBA" id="ARBA00022840"/>
    </source>
</evidence>
<dbReference type="PANTHER" id="PTHR43875">
    <property type="entry name" value="MALTODEXTRIN IMPORT ATP-BINDING PROTEIN MSMX"/>
    <property type="match status" value="1"/>
</dbReference>
<dbReference type="InterPro" id="IPR027417">
    <property type="entry name" value="P-loop_NTPase"/>
</dbReference>
<dbReference type="InterPro" id="IPR047641">
    <property type="entry name" value="ABC_transpr_MalK/UgpC-like"/>
</dbReference>
<proteinExistence type="predicted"/>
<protein>
    <submittedName>
        <fullName evidence="8">Sugar ABC transporter ATP-binding protein</fullName>
    </submittedName>
</protein>
<dbReference type="InterPro" id="IPR003439">
    <property type="entry name" value="ABC_transporter-like_ATP-bd"/>
</dbReference>